<evidence type="ECO:0008006" key="3">
    <source>
        <dbReference type="Google" id="ProtNLM"/>
    </source>
</evidence>
<dbReference type="Proteomes" id="UP000287361">
    <property type="component" value="Unassembled WGS sequence"/>
</dbReference>
<dbReference type="AlphaFoldDB" id="A0A401LGH8"/>
<name>A0A401LGH8_9FIRM</name>
<evidence type="ECO:0000313" key="1">
    <source>
        <dbReference type="EMBL" id="GCB30631.1"/>
    </source>
</evidence>
<dbReference type="Pfam" id="PF08890">
    <property type="entry name" value="Phage_TAC_5"/>
    <property type="match status" value="1"/>
</dbReference>
<reference evidence="1 2" key="1">
    <citation type="submission" date="2018-10" db="EMBL/GenBank/DDBJ databases">
        <title>Draft Genome Sequence of Anaerotignum sp. KCTC 15736.</title>
        <authorList>
            <person name="Choi S.H."/>
            <person name="Kim J.S."/>
            <person name="Kang S.W."/>
            <person name="Lee J.S."/>
            <person name="Park S.H."/>
        </authorList>
    </citation>
    <scope>NUCLEOTIDE SEQUENCE [LARGE SCALE GENOMIC DNA]</scope>
    <source>
        <strain evidence="1 2">KCTC 15736</strain>
    </source>
</reference>
<gene>
    <name evidence="1" type="ORF">KGMB03357_22920</name>
</gene>
<protein>
    <recommendedName>
        <fullName evidence="3">Phage portal protein</fullName>
    </recommendedName>
</protein>
<accession>A0A401LGH8</accession>
<dbReference type="InterPro" id="IPR038559">
    <property type="entry name" value="XkdN-like_sf"/>
</dbReference>
<sequence>MGQECFYRENRQDRAEEEILLTERLAEGCGETHWRIRPMTQRENEEIWKRCGEDEGRYQEMILAESVVFPDLKDAALQNSYGVIGAERLLARLLLAGEYDCLRREVERINGGEDDGCTDYI</sequence>
<keyword evidence="2" id="KW-1185">Reference proteome</keyword>
<evidence type="ECO:0000313" key="2">
    <source>
        <dbReference type="Proteomes" id="UP000287361"/>
    </source>
</evidence>
<dbReference type="InterPro" id="IPR014986">
    <property type="entry name" value="XkdN-like"/>
</dbReference>
<dbReference type="EMBL" id="BHVZ01000014">
    <property type="protein sequence ID" value="GCB30631.1"/>
    <property type="molecule type" value="Genomic_DNA"/>
</dbReference>
<dbReference type="Gene3D" id="3.30.2220.30">
    <property type="match status" value="1"/>
</dbReference>
<organism evidence="1 2">
    <name type="scientific">Anaerotignum faecicola</name>
    <dbReference type="NCBI Taxonomy" id="2358141"/>
    <lineage>
        <taxon>Bacteria</taxon>
        <taxon>Bacillati</taxon>
        <taxon>Bacillota</taxon>
        <taxon>Clostridia</taxon>
        <taxon>Lachnospirales</taxon>
        <taxon>Anaerotignaceae</taxon>
        <taxon>Anaerotignum</taxon>
    </lineage>
</organism>
<comment type="caution">
    <text evidence="1">The sequence shown here is derived from an EMBL/GenBank/DDBJ whole genome shotgun (WGS) entry which is preliminary data.</text>
</comment>
<proteinExistence type="predicted"/>